<evidence type="ECO:0000313" key="2">
    <source>
        <dbReference type="EMBL" id="KKL27566.1"/>
    </source>
</evidence>
<dbReference type="InterPro" id="IPR010982">
    <property type="entry name" value="Lambda_DNA-bd_dom_sf"/>
</dbReference>
<dbReference type="EMBL" id="LAZR01035416">
    <property type="protein sequence ID" value="KKL27566.1"/>
    <property type="molecule type" value="Genomic_DNA"/>
</dbReference>
<accession>A0A0F9ECG2</accession>
<feature type="region of interest" description="Disordered" evidence="1">
    <location>
        <begin position="128"/>
        <end position="184"/>
    </location>
</feature>
<name>A0A0F9ECG2_9ZZZZ</name>
<sequence length="233" mass="25191">MAIKELIELDIDEISLVDLAANKRIFVCLKQAKELKKQTALGVVVRGARESRDFMTRDALAAKLPITVEELEVLEAGGPVKITPELPAAISEALGIKVEEVKALADIAQVAAVEQAIAIVEQGINGIQEPEPEEELQGTEKAKAKPEKDEPKPDTKEDKPKVKPAPAGDVPPTKTFKSGNDAEPLNTDLAIEILQYANEIRKNEDSTTDELELAIQSIGKLLESIALESKGDE</sequence>
<organism evidence="2">
    <name type="scientific">marine sediment metagenome</name>
    <dbReference type="NCBI Taxonomy" id="412755"/>
    <lineage>
        <taxon>unclassified sequences</taxon>
        <taxon>metagenomes</taxon>
        <taxon>ecological metagenomes</taxon>
    </lineage>
</organism>
<dbReference type="Gene3D" id="1.10.260.40">
    <property type="entry name" value="lambda repressor-like DNA-binding domains"/>
    <property type="match status" value="1"/>
</dbReference>
<evidence type="ECO:0000256" key="1">
    <source>
        <dbReference type="SAM" id="MobiDB-lite"/>
    </source>
</evidence>
<dbReference type="GO" id="GO:0003677">
    <property type="term" value="F:DNA binding"/>
    <property type="evidence" value="ECO:0007669"/>
    <property type="project" value="InterPro"/>
</dbReference>
<dbReference type="SUPFAM" id="SSF47413">
    <property type="entry name" value="lambda repressor-like DNA-binding domains"/>
    <property type="match status" value="1"/>
</dbReference>
<comment type="caution">
    <text evidence="2">The sequence shown here is derived from an EMBL/GenBank/DDBJ whole genome shotgun (WGS) entry which is preliminary data.</text>
</comment>
<protein>
    <submittedName>
        <fullName evidence="2">Uncharacterized protein</fullName>
    </submittedName>
</protein>
<dbReference type="AlphaFoldDB" id="A0A0F9ECG2"/>
<proteinExistence type="predicted"/>
<reference evidence="2" key="1">
    <citation type="journal article" date="2015" name="Nature">
        <title>Complex archaea that bridge the gap between prokaryotes and eukaryotes.</title>
        <authorList>
            <person name="Spang A."/>
            <person name="Saw J.H."/>
            <person name="Jorgensen S.L."/>
            <person name="Zaremba-Niedzwiedzka K."/>
            <person name="Martijn J."/>
            <person name="Lind A.E."/>
            <person name="van Eijk R."/>
            <person name="Schleper C."/>
            <person name="Guy L."/>
            <person name="Ettema T.J."/>
        </authorList>
    </citation>
    <scope>NUCLEOTIDE SEQUENCE</scope>
</reference>
<gene>
    <name evidence="2" type="ORF">LCGC14_2383870</name>
</gene>
<feature type="compositionally biased region" description="Basic and acidic residues" evidence="1">
    <location>
        <begin position="138"/>
        <end position="161"/>
    </location>
</feature>